<dbReference type="Proteomes" id="UP000054564">
    <property type="component" value="Unassembled WGS sequence"/>
</dbReference>
<gene>
    <name evidence="2" type="ORF">PSTG_03836</name>
</gene>
<sequence>MASVADIQNIITTALQQQSAQQAQQMQAKLASRDEVIIDCPAHDQDSAQRSHTCPRLLSAHPSVTVNLEKVDAKPCPSQQKHQEKTQTENVRMEERKVIAKARERLRDSRLRFALAQDLPERYQKVISDVNCHSNDEFSASSQGYIIKTLKFRSSNTTKFFRCVDAAILESDKLKGKRPQRRRRIIPSTPQESLFTRPSKGQPLDFYEPEWFNDLLPQQRIDTADTREVAFLPDASQSLMGTTLASENLSDWKFTEQFFDRLSKPYNLSENEGDDTDHTDVGDDNSYAGEEINLAGTTGEDDNKYKEMEEEEVSEFLEDFADDTMYSSDHEEDDDNGYQL</sequence>
<feature type="compositionally biased region" description="Acidic residues" evidence="1">
    <location>
        <begin position="308"/>
        <end position="322"/>
    </location>
</feature>
<feature type="region of interest" description="Disordered" evidence="1">
    <location>
        <begin position="266"/>
        <end position="340"/>
    </location>
</feature>
<comment type="caution">
    <text evidence="2">The sequence shown here is derived from an EMBL/GenBank/DDBJ whole genome shotgun (WGS) entry which is preliminary data.</text>
</comment>
<keyword evidence="3" id="KW-1185">Reference proteome</keyword>
<feature type="compositionally biased region" description="Basic and acidic residues" evidence="1">
    <location>
        <begin position="81"/>
        <end position="92"/>
    </location>
</feature>
<feature type="region of interest" description="Disordered" evidence="1">
    <location>
        <begin position="73"/>
        <end position="92"/>
    </location>
</feature>
<evidence type="ECO:0000256" key="1">
    <source>
        <dbReference type="SAM" id="MobiDB-lite"/>
    </source>
</evidence>
<dbReference type="AlphaFoldDB" id="A0A0L0VV54"/>
<name>A0A0L0VV54_9BASI</name>
<organism evidence="2 3">
    <name type="scientific">Puccinia striiformis f. sp. tritici PST-78</name>
    <dbReference type="NCBI Taxonomy" id="1165861"/>
    <lineage>
        <taxon>Eukaryota</taxon>
        <taxon>Fungi</taxon>
        <taxon>Dikarya</taxon>
        <taxon>Basidiomycota</taxon>
        <taxon>Pucciniomycotina</taxon>
        <taxon>Pucciniomycetes</taxon>
        <taxon>Pucciniales</taxon>
        <taxon>Pucciniaceae</taxon>
        <taxon>Puccinia</taxon>
    </lineage>
</organism>
<feature type="compositionally biased region" description="Acidic residues" evidence="1">
    <location>
        <begin position="330"/>
        <end position="340"/>
    </location>
</feature>
<evidence type="ECO:0000313" key="3">
    <source>
        <dbReference type="Proteomes" id="UP000054564"/>
    </source>
</evidence>
<evidence type="ECO:0000313" key="2">
    <source>
        <dbReference type="EMBL" id="KNF02890.1"/>
    </source>
</evidence>
<accession>A0A0L0VV54</accession>
<reference evidence="3" key="1">
    <citation type="submission" date="2014-03" db="EMBL/GenBank/DDBJ databases">
        <title>The Genome Sequence of Puccinia striiformis f. sp. tritici PST-78.</title>
        <authorList>
            <consortium name="The Broad Institute Genome Sequencing Platform"/>
            <person name="Cuomo C."/>
            <person name="Hulbert S."/>
            <person name="Chen X."/>
            <person name="Walker B."/>
            <person name="Young S.K."/>
            <person name="Zeng Q."/>
            <person name="Gargeya S."/>
            <person name="Fitzgerald M."/>
            <person name="Haas B."/>
            <person name="Abouelleil A."/>
            <person name="Alvarado L."/>
            <person name="Arachchi H.M."/>
            <person name="Berlin A.M."/>
            <person name="Chapman S.B."/>
            <person name="Goldberg J."/>
            <person name="Griggs A."/>
            <person name="Gujja S."/>
            <person name="Hansen M."/>
            <person name="Howarth C."/>
            <person name="Imamovic A."/>
            <person name="Larimer J."/>
            <person name="McCowan C."/>
            <person name="Montmayeur A."/>
            <person name="Murphy C."/>
            <person name="Neiman D."/>
            <person name="Pearson M."/>
            <person name="Priest M."/>
            <person name="Roberts A."/>
            <person name="Saif S."/>
            <person name="Shea T."/>
            <person name="Sisk P."/>
            <person name="Sykes S."/>
            <person name="Wortman J."/>
            <person name="Nusbaum C."/>
            <person name="Birren B."/>
        </authorList>
    </citation>
    <scope>NUCLEOTIDE SEQUENCE [LARGE SCALE GENOMIC DNA]</scope>
    <source>
        <strain evidence="3">race PST-78</strain>
    </source>
</reference>
<evidence type="ECO:0008006" key="4">
    <source>
        <dbReference type="Google" id="ProtNLM"/>
    </source>
</evidence>
<protein>
    <recommendedName>
        <fullName evidence="4">Transcription factor Iwr1 domain-containing protein</fullName>
    </recommendedName>
</protein>
<dbReference type="EMBL" id="AJIL01000020">
    <property type="protein sequence ID" value="KNF02890.1"/>
    <property type="molecule type" value="Genomic_DNA"/>
</dbReference>
<dbReference type="STRING" id="1165861.A0A0L0VV54"/>
<proteinExistence type="predicted"/>